<dbReference type="PANTHER" id="PTHR30250:SF10">
    <property type="entry name" value="LIPOPOLYSACCHARIDE BIOSYNTHESIS PROTEIN WZXC"/>
    <property type="match status" value="1"/>
</dbReference>
<dbReference type="InterPro" id="IPR050833">
    <property type="entry name" value="Poly_Biosynth_Transport"/>
</dbReference>
<keyword evidence="5 7" id="KW-1133">Transmembrane helix</keyword>
<feature type="transmembrane region" description="Helical" evidence="7">
    <location>
        <begin position="12"/>
        <end position="31"/>
    </location>
</feature>
<protein>
    <submittedName>
        <fullName evidence="8">Membrane protein involved in the export of O-antigen and teichoic acid (Modular protein)</fullName>
    </submittedName>
</protein>
<feature type="transmembrane region" description="Helical" evidence="7">
    <location>
        <begin position="166"/>
        <end position="184"/>
    </location>
</feature>
<dbReference type="STRING" id="1860102.ACCAA_180009"/>
<dbReference type="Proteomes" id="UP000199169">
    <property type="component" value="Unassembled WGS sequence"/>
</dbReference>
<dbReference type="GO" id="GO:0005886">
    <property type="term" value="C:plasma membrane"/>
    <property type="evidence" value="ECO:0007669"/>
    <property type="project" value="UniProtKB-SubCell"/>
</dbReference>
<feature type="transmembrane region" description="Helical" evidence="7">
    <location>
        <begin position="37"/>
        <end position="56"/>
    </location>
</feature>
<evidence type="ECO:0000256" key="7">
    <source>
        <dbReference type="SAM" id="Phobius"/>
    </source>
</evidence>
<feature type="transmembrane region" description="Helical" evidence="7">
    <location>
        <begin position="279"/>
        <end position="303"/>
    </location>
</feature>
<feature type="transmembrane region" description="Helical" evidence="7">
    <location>
        <begin position="350"/>
        <end position="370"/>
    </location>
</feature>
<dbReference type="AlphaFoldDB" id="A0A1A8XJY6"/>
<feature type="transmembrane region" description="Helical" evidence="7">
    <location>
        <begin position="323"/>
        <end position="343"/>
    </location>
</feature>
<evidence type="ECO:0000313" key="8">
    <source>
        <dbReference type="EMBL" id="SBT04712.1"/>
    </source>
</evidence>
<keyword evidence="6 7" id="KW-0472">Membrane</keyword>
<comment type="similarity">
    <text evidence="2">Belongs to the polysaccharide synthase family.</text>
</comment>
<evidence type="ECO:0000256" key="6">
    <source>
        <dbReference type="ARBA" id="ARBA00023136"/>
    </source>
</evidence>
<name>A0A1A8XJY6_9PROT</name>
<gene>
    <name evidence="8" type="ORF">ACCAA_180009</name>
</gene>
<feature type="transmembrane region" description="Helical" evidence="7">
    <location>
        <begin position="110"/>
        <end position="130"/>
    </location>
</feature>
<feature type="transmembrane region" description="Helical" evidence="7">
    <location>
        <begin position="439"/>
        <end position="460"/>
    </location>
</feature>
<dbReference type="Gene3D" id="1.10.510.10">
    <property type="entry name" value="Transferase(Phosphotransferase) domain 1"/>
    <property type="match status" value="1"/>
</dbReference>
<dbReference type="InterPro" id="IPR011009">
    <property type="entry name" value="Kinase-like_dom_sf"/>
</dbReference>
<dbReference type="SUPFAM" id="SSF56112">
    <property type="entry name" value="Protein kinase-like (PK-like)"/>
    <property type="match status" value="1"/>
</dbReference>
<evidence type="ECO:0000256" key="3">
    <source>
        <dbReference type="ARBA" id="ARBA00022475"/>
    </source>
</evidence>
<proteinExistence type="inferred from homology"/>
<sequence>MSTRRALFFSLLDRYAGLLLLIVSSMVIARLLTPTEIGVFSVAMVLIMLISSLRDLGAGQYLVQAPELTPECVRATWTVLLGTGFLMSGVLLLAAGPVARFYREPRMLEIMQVLAANFAITPFGAMTYAWLTREMRFDALAVIRLGGSLAGACTAVFLAWRGHGPISLAFGNLASTLVGALIALRFRPVHLACWPGWTGVRQVVGIGSTISARTLILNLAAGAPELLLGMLQSLGAAGLYSRSSGLSMTFQRLVLDAAQGVAQPLFGRAQRHGSNLNEALLRTTSLVTALGWSFFFGLALMAYPLTRLLYGNQWDASVSVTQMLAVGMAIGLSPCMCPLALMAAGHHGSVLQATLAVVAFQLGCVAIGAWVGLEGAGLGFAVAQIFSLAIWLSAAQRHLGFPWQALREVLLRSAALSGLTTLAPLTVVSVFGLEPHARLAPLLCSFIAGLAVFGLAARWLQHPIQVEIDRLAQQAKTWWQGLLSTRKPIIVDAASPPAGRWMTGGDASVSDDVLREIHGVGLVQGENLVVERPSGPVFVKCYVHQRFTEQIWARGKVLLGKSKGRSEFQNSQLLLHHGVAVATPLAYADRVRSFRCTESLVMSRFLSSARLAKDALGDENDGQARVAIIRSLSKVVASLHSEGLFHGDLHLGNVLITQAGGQTSCHLIDCGGNARAPRPGYGIEDDLAEILFSGQHVADWSDWRVFMRCYAQHCHLKTDRRRLRTSLARLQSLWPPSE</sequence>
<feature type="transmembrane region" description="Helical" evidence="7">
    <location>
        <begin position="142"/>
        <end position="160"/>
    </location>
</feature>
<evidence type="ECO:0000256" key="1">
    <source>
        <dbReference type="ARBA" id="ARBA00004651"/>
    </source>
</evidence>
<accession>A0A1A8XJY6</accession>
<keyword evidence="3" id="KW-1003">Cell membrane</keyword>
<feature type="transmembrane region" description="Helical" evidence="7">
    <location>
        <begin position="376"/>
        <end position="394"/>
    </location>
</feature>
<keyword evidence="9" id="KW-1185">Reference proteome</keyword>
<keyword evidence="4 7" id="KW-0812">Transmembrane</keyword>
<dbReference type="Pfam" id="PF13440">
    <property type="entry name" value="Polysacc_synt_3"/>
    <property type="match status" value="1"/>
</dbReference>
<dbReference type="RefSeq" id="WP_186406137.1">
    <property type="nucleotide sequence ID" value="NZ_FLQX01000090.1"/>
</dbReference>
<dbReference type="EMBL" id="FLQX01000090">
    <property type="protein sequence ID" value="SBT04712.1"/>
    <property type="molecule type" value="Genomic_DNA"/>
</dbReference>
<organism evidence="8 9">
    <name type="scientific">Candidatus Accumulibacter aalborgensis</name>
    <dbReference type="NCBI Taxonomy" id="1860102"/>
    <lineage>
        <taxon>Bacteria</taxon>
        <taxon>Pseudomonadati</taxon>
        <taxon>Pseudomonadota</taxon>
        <taxon>Betaproteobacteria</taxon>
        <taxon>Candidatus Accumulibacter</taxon>
    </lineage>
</organism>
<evidence type="ECO:0000313" key="9">
    <source>
        <dbReference type="Proteomes" id="UP000199169"/>
    </source>
</evidence>
<feature type="transmembrane region" description="Helical" evidence="7">
    <location>
        <begin position="77"/>
        <end position="98"/>
    </location>
</feature>
<dbReference type="CDD" id="cd13127">
    <property type="entry name" value="MATE_tuaB_like"/>
    <property type="match status" value="1"/>
</dbReference>
<dbReference type="Pfam" id="PF06293">
    <property type="entry name" value="Kdo"/>
    <property type="match status" value="1"/>
</dbReference>
<feature type="transmembrane region" description="Helical" evidence="7">
    <location>
        <begin position="414"/>
        <end position="433"/>
    </location>
</feature>
<reference evidence="9" key="1">
    <citation type="submission" date="2016-06" db="EMBL/GenBank/DDBJ databases">
        <authorList>
            <person name="McIlroy S.J."/>
            <person name="Karst S.M."/>
            <person name="Albertsen M."/>
        </authorList>
    </citation>
    <scope>NUCLEOTIDE SEQUENCE [LARGE SCALE GENOMIC DNA]</scope>
</reference>
<evidence type="ECO:0000256" key="5">
    <source>
        <dbReference type="ARBA" id="ARBA00022989"/>
    </source>
</evidence>
<comment type="subcellular location">
    <subcellularLocation>
        <location evidence="1">Cell membrane</location>
        <topology evidence="1">Multi-pass membrane protein</topology>
    </subcellularLocation>
</comment>
<evidence type="ECO:0000256" key="4">
    <source>
        <dbReference type="ARBA" id="ARBA00022692"/>
    </source>
</evidence>
<dbReference type="PANTHER" id="PTHR30250">
    <property type="entry name" value="PST FAMILY PREDICTED COLANIC ACID TRANSPORTER"/>
    <property type="match status" value="1"/>
</dbReference>
<evidence type="ECO:0000256" key="2">
    <source>
        <dbReference type="ARBA" id="ARBA00007430"/>
    </source>
</evidence>